<evidence type="ECO:0000313" key="2">
    <source>
        <dbReference type="Proteomes" id="UP000649829"/>
    </source>
</evidence>
<sequence>MASEFDDDLTACAALVEKADPLRFRAAMAAPVAARHVLFPLYAFNVEVARAPWVTGEPMIAEMRLQWWRDALEEIAAGGPVRRHEVVTPLARVLEPADARVLDALVEARRADIETTPFEDTEDLLGYLDRTAAGLLWVAARRLGAGPGAEARVRSAGVAQGLASWFRAIPALEAAGKHPLPDGRPETVAELARGGLARLRQGRSDRSGIPAAAMLALAGTGHVLKRAASDPGAVARGELDPSPFRERIELAARAATGRW</sequence>
<dbReference type="RefSeq" id="WP_028286295.1">
    <property type="nucleotide sequence ID" value="NZ_BMLF01000001.1"/>
</dbReference>
<dbReference type="AlphaFoldDB" id="A0A917SSN4"/>
<dbReference type="SUPFAM" id="SSF48576">
    <property type="entry name" value="Terpenoid synthases"/>
    <property type="match status" value="1"/>
</dbReference>
<comment type="caution">
    <text evidence="1">The sequence shown here is derived from an EMBL/GenBank/DDBJ whole genome shotgun (WGS) entry which is preliminary data.</text>
</comment>
<keyword evidence="2" id="KW-1185">Reference proteome</keyword>
<dbReference type="InterPro" id="IPR002060">
    <property type="entry name" value="Squ/phyt_synthse"/>
</dbReference>
<name>A0A917SSN4_9RHOB</name>
<dbReference type="InterPro" id="IPR008949">
    <property type="entry name" value="Isoprenoid_synthase_dom_sf"/>
</dbReference>
<accession>A0A917SSN4</accession>
<proteinExistence type="predicted"/>
<dbReference type="Proteomes" id="UP000649829">
    <property type="component" value="Unassembled WGS sequence"/>
</dbReference>
<protein>
    <submittedName>
        <fullName evidence="1">Phytoene synthase</fullName>
    </submittedName>
</protein>
<reference evidence="1" key="2">
    <citation type="submission" date="2020-09" db="EMBL/GenBank/DDBJ databases">
        <authorList>
            <person name="Sun Q."/>
            <person name="Zhou Y."/>
        </authorList>
    </citation>
    <scope>NUCLEOTIDE SEQUENCE</scope>
    <source>
        <strain evidence="1">CGMCC 1.6293</strain>
    </source>
</reference>
<evidence type="ECO:0000313" key="1">
    <source>
        <dbReference type="EMBL" id="GGL93627.1"/>
    </source>
</evidence>
<dbReference type="EMBL" id="BMLF01000001">
    <property type="protein sequence ID" value="GGL93627.1"/>
    <property type="molecule type" value="Genomic_DNA"/>
</dbReference>
<reference evidence="1" key="1">
    <citation type="journal article" date="2014" name="Int. J. Syst. Evol. Microbiol.">
        <title>Complete genome sequence of Corynebacterium casei LMG S-19264T (=DSM 44701T), isolated from a smear-ripened cheese.</title>
        <authorList>
            <consortium name="US DOE Joint Genome Institute (JGI-PGF)"/>
            <person name="Walter F."/>
            <person name="Albersmeier A."/>
            <person name="Kalinowski J."/>
            <person name="Ruckert C."/>
        </authorList>
    </citation>
    <scope>NUCLEOTIDE SEQUENCE</scope>
    <source>
        <strain evidence="1">CGMCC 1.6293</strain>
    </source>
</reference>
<dbReference type="Pfam" id="PF00494">
    <property type="entry name" value="SQS_PSY"/>
    <property type="match status" value="1"/>
</dbReference>
<gene>
    <name evidence="1" type="ORF">GCM10011534_14730</name>
</gene>
<dbReference type="Gene3D" id="1.10.600.10">
    <property type="entry name" value="Farnesyl Diphosphate Synthase"/>
    <property type="match status" value="1"/>
</dbReference>
<organism evidence="1 2">
    <name type="scientific">Pseudooceanicola nanhaiensis</name>
    <dbReference type="NCBI Taxonomy" id="375761"/>
    <lineage>
        <taxon>Bacteria</taxon>
        <taxon>Pseudomonadati</taxon>
        <taxon>Pseudomonadota</taxon>
        <taxon>Alphaproteobacteria</taxon>
        <taxon>Rhodobacterales</taxon>
        <taxon>Paracoccaceae</taxon>
        <taxon>Pseudooceanicola</taxon>
    </lineage>
</organism>